<feature type="transmembrane region" description="Helical" evidence="3">
    <location>
        <begin position="359"/>
        <end position="379"/>
    </location>
</feature>
<dbReference type="Gene3D" id="3.30.300.30">
    <property type="match status" value="1"/>
</dbReference>
<dbReference type="PANTHER" id="PTHR30046">
    <property type="entry name" value="FLAGELLAR M-RING PROTEIN"/>
    <property type="match status" value="1"/>
</dbReference>
<name>A0ABV2R7K1_9CAUL</name>
<keyword evidence="3" id="KW-0812">Transmembrane</keyword>
<keyword evidence="5" id="KW-0282">Flagellum</keyword>
<organism evidence="5 6">
    <name type="scientific">Brevundimonas faecalis</name>
    <dbReference type="NCBI Taxonomy" id="947378"/>
    <lineage>
        <taxon>Bacteria</taxon>
        <taxon>Pseudomonadati</taxon>
        <taxon>Pseudomonadota</taxon>
        <taxon>Alphaproteobacteria</taxon>
        <taxon>Caulobacterales</taxon>
        <taxon>Caulobacteraceae</taxon>
        <taxon>Brevundimonas</taxon>
    </lineage>
</organism>
<sequence length="407" mass="43732">MTPLQRLRALPPVAQALVGLAALAVLTGLLAAAWYSTRPRYEVLFRDLRPADAAMIVARLDETKTPYRLADGGSTILTPKALADAARLDIAGSDMPLKGAVGFELFNKSDMGLTEFAQRINYQRALQGELARTIMTVEGVDSARVHLTLPEPSVFRNDRKPPRASVTIVTVRGVSLDEGAVAGIQRLVAASVTDMDVADVVVLDQSGHVLNPAVATTPEAVSPELQQARAIEQYYVAAVRSALAAQWPDARVEVVIPLHQWGPGAAGSDSRDQALTAWTRTSRAFDIRVSVMTPDQADAASRTAVREQLLQAGVLRETDALLFPLSPALAAPIAEKAAPAAPVEARPTKAASSSARFDWRWLAVPVLGVALLILLRRLWAPRRLGADQRAAWARRLSRLVEGADHGL</sequence>
<keyword evidence="5" id="KW-0966">Cell projection</keyword>
<proteinExistence type="predicted"/>
<dbReference type="Proteomes" id="UP001549313">
    <property type="component" value="Unassembled WGS sequence"/>
</dbReference>
<dbReference type="PRINTS" id="PR01009">
    <property type="entry name" value="FLGMRINGFLIF"/>
</dbReference>
<keyword evidence="5" id="KW-0969">Cilium</keyword>
<dbReference type="Pfam" id="PF01514">
    <property type="entry name" value="YscJ_FliF"/>
    <property type="match status" value="1"/>
</dbReference>
<dbReference type="InterPro" id="IPR045851">
    <property type="entry name" value="AMP-bd_C_sf"/>
</dbReference>
<dbReference type="NCBIfam" id="TIGR00206">
    <property type="entry name" value="fliF"/>
    <property type="match status" value="1"/>
</dbReference>
<dbReference type="PANTHER" id="PTHR30046:SF0">
    <property type="entry name" value="FLAGELLAR M-RING PROTEIN"/>
    <property type="match status" value="1"/>
</dbReference>
<evidence type="ECO:0000313" key="6">
    <source>
        <dbReference type="Proteomes" id="UP001549313"/>
    </source>
</evidence>
<dbReference type="InterPro" id="IPR000067">
    <property type="entry name" value="FlgMring_FliF"/>
</dbReference>
<keyword evidence="6" id="KW-1185">Reference proteome</keyword>
<accession>A0ABV2R7K1</accession>
<comment type="subcellular location">
    <subcellularLocation>
        <location evidence="1">Membrane</location>
    </subcellularLocation>
</comment>
<keyword evidence="2 3" id="KW-0472">Membrane</keyword>
<evidence type="ECO:0000256" key="2">
    <source>
        <dbReference type="ARBA" id="ARBA00023136"/>
    </source>
</evidence>
<gene>
    <name evidence="5" type="ORF">ABIE19_000470</name>
</gene>
<keyword evidence="3" id="KW-1133">Transmembrane helix</keyword>
<comment type="caution">
    <text evidence="5">The sequence shown here is derived from an EMBL/GenBank/DDBJ whole genome shotgun (WGS) entry which is preliminary data.</text>
</comment>
<protein>
    <submittedName>
        <fullName evidence="5">Flagellar M-ring protein FliF</fullName>
    </submittedName>
</protein>
<feature type="domain" description="Flagellar M-ring N-terminal" evidence="4">
    <location>
        <begin position="37"/>
        <end position="211"/>
    </location>
</feature>
<dbReference type="InterPro" id="IPR043427">
    <property type="entry name" value="YscJ/FliF"/>
</dbReference>
<evidence type="ECO:0000256" key="3">
    <source>
        <dbReference type="SAM" id="Phobius"/>
    </source>
</evidence>
<evidence type="ECO:0000313" key="5">
    <source>
        <dbReference type="EMBL" id="MET4682561.1"/>
    </source>
</evidence>
<reference evidence="5 6" key="1">
    <citation type="submission" date="2024-06" db="EMBL/GenBank/DDBJ databases">
        <title>Sorghum-associated microbial communities from plants grown in Nebraska, USA.</title>
        <authorList>
            <person name="Schachtman D."/>
        </authorList>
    </citation>
    <scope>NUCLEOTIDE SEQUENCE [LARGE SCALE GENOMIC DNA]</scope>
    <source>
        <strain evidence="5 6">2814</strain>
    </source>
</reference>
<dbReference type="EMBL" id="JBEPTF010000001">
    <property type="protein sequence ID" value="MET4682561.1"/>
    <property type="molecule type" value="Genomic_DNA"/>
</dbReference>
<dbReference type="InterPro" id="IPR006182">
    <property type="entry name" value="FliF_N_dom"/>
</dbReference>
<evidence type="ECO:0000259" key="4">
    <source>
        <dbReference type="Pfam" id="PF01514"/>
    </source>
</evidence>
<dbReference type="RefSeq" id="WP_354087508.1">
    <property type="nucleotide sequence ID" value="NZ_JBEPTF010000001.1"/>
</dbReference>
<evidence type="ECO:0000256" key="1">
    <source>
        <dbReference type="ARBA" id="ARBA00004370"/>
    </source>
</evidence>